<comment type="caution">
    <text evidence="6">The sequence shown here is derived from an EMBL/GenBank/DDBJ whole genome shotgun (WGS) entry which is preliminary data.</text>
</comment>
<dbReference type="InterPro" id="IPR013762">
    <property type="entry name" value="Integrase-like_cat_sf"/>
</dbReference>
<dbReference type="SUPFAM" id="SSF56349">
    <property type="entry name" value="DNA breaking-rejoining enzymes"/>
    <property type="match status" value="1"/>
</dbReference>
<keyword evidence="4" id="KW-0233">DNA recombination</keyword>
<keyword evidence="3" id="KW-0238">DNA-binding</keyword>
<evidence type="ECO:0000256" key="4">
    <source>
        <dbReference type="ARBA" id="ARBA00023172"/>
    </source>
</evidence>
<dbReference type="Proteomes" id="UP000033682">
    <property type="component" value="Unassembled WGS sequence"/>
</dbReference>
<dbReference type="InterPro" id="IPR004107">
    <property type="entry name" value="Integrase_SAM-like_N"/>
</dbReference>
<dbReference type="InterPro" id="IPR011010">
    <property type="entry name" value="DNA_brk_join_enz"/>
</dbReference>
<dbReference type="RefSeq" id="WP_046307601.1">
    <property type="nucleotide sequence ID" value="NZ_KQ034000.1"/>
</dbReference>
<dbReference type="GO" id="GO:0003677">
    <property type="term" value="F:DNA binding"/>
    <property type="evidence" value="ECO:0007669"/>
    <property type="project" value="UniProtKB-KW"/>
</dbReference>
<dbReference type="Gene3D" id="1.10.150.130">
    <property type="match status" value="1"/>
</dbReference>
<dbReference type="PATRIC" id="fig|303541.3.peg.1290"/>
<comment type="similarity">
    <text evidence="1">Belongs to the 'phage' integrase family.</text>
</comment>
<dbReference type="AlphaFoldDB" id="A0A0F4LRH2"/>
<keyword evidence="2" id="KW-0229">DNA integration</keyword>
<accession>A0A0F4LRH2</accession>
<gene>
    <name evidence="6" type="ORF">JF72_11270</name>
</gene>
<feature type="domain" description="Tyr recombinase" evidence="5">
    <location>
        <begin position="174"/>
        <end position="375"/>
    </location>
</feature>
<dbReference type="PANTHER" id="PTHR30349">
    <property type="entry name" value="PHAGE INTEGRASE-RELATED"/>
    <property type="match status" value="1"/>
</dbReference>
<evidence type="ECO:0000259" key="5">
    <source>
        <dbReference type="PROSITE" id="PS51898"/>
    </source>
</evidence>
<dbReference type="InterPro" id="IPR050090">
    <property type="entry name" value="Tyrosine_recombinase_XerCD"/>
</dbReference>
<proteinExistence type="inferred from homology"/>
<evidence type="ECO:0000313" key="7">
    <source>
        <dbReference type="Proteomes" id="UP000033682"/>
    </source>
</evidence>
<dbReference type="Gene3D" id="1.10.443.10">
    <property type="entry name" value="Intergrase catalytic core"/>
    <property type="match status" value="1"/>
</dbReference>
<dbReference type="PROSITE" id="PS51898">
    <property type="entry name" value="TYR_RECOMBINASE"/>
    <property type="match status" value="1"/>
</dbReference>
<dbReference type="InterPro" id="IPR010998">
    <property type="entry name" value="Integrase_recombinase_N"/>
</dbReference>
<dbReference type="Pfam" id="PF00589">
    <property type="entry name" value="Phage_integrase"/>
    <property type="match status" value="1"/>
</dbReference>
<evidence type="ECO:0000313" key="6">
    <source>
        <dbReference type="EMBL" id="KJY60186.1"/>
    </source>
</evidence>
<reference evidence="6 7" key="1">
    <citation type="submission" date="2015-01" db="EMBL/GenBank/DDBJ databases">
        <title>Comparative genomics of the lactic acid bacteria isolated from the honey bee gut.</title>
        <authorList>
            <person name="Ellegaard K.M."/>
            <person name="Tamarit D."/>
            <person name="Javelind E."/>
            <person name="Olofsson T."/>
            <person name="Andersson S.G."/>
            <person name="Vasquez A."/>
        </authorList>
    </citation>
    <scope>NUCLEOTIDE SEQUENCE [LARGE SCALE GENOMIC DNA]</scope>
    <source>
        <strain evidence="6 7">Hma11</strain>
    </source>
</reference>
<dbReference type="HOGENOM" id="CLU_027562_17_6_9"/>
<evidence type="ECO:0000256" key="1">
    <source>
        <dbReference type="ARBA" id="ARBA00008857"/>
    </source>
</evidence>
<dbReference type="PANTHER" id="PTHR30349:SF64">
    <property type="entry name" value="PROPHAGE INTEGRASE INTD-RELATED"/>
    <property type="match status" value="1"/>
</dbReference>
<dbReference type="InterPro" id="IPR002104">
    <property type="entry name" value="Integrase_catalytic"/>
</dbReference>
<dbReference type="GO" id="GO:0006310">
    <property type="term" value="P:DNA recombination"/>
    <property type="evidence" value="ECO:0007669"/>
    <property type="project" value="UniProtKB-KW"/>
</dbReference>
<dbReference type="Pfam" id="PF14657">
    <property type="entry name" value="Arm-DNA-bind_4"/>
    <property type="match status" value="1"/>
</dbReference>
<protein>
    <submittedName>
        <fullName evidence="6">Integrase</fullName>
    </submittedName>
</protein>
<dbReference type="CDD" id="cd01189">
    <property type="entry name" value="INT_ICEBs1_C_like"/>
    <property type="match status" value="1"/>
</dbReference>
<evidence type="ECO:0000256" key="2">
    <source>
        <dbReference type="ARBA" id="ARBA00022908"/>
    </source>
</evidence>
<dbReference type="STRING" id="303541.JF72_11270"/>
<sequence>MDNEIKEYTTPSGQSRYGFNIYVGKNDTTGHTIQIKKQGFKSRDAAEKSYYEYKIKVLNGEYEPLTKRRYTMKDLFKLWSKTYKTTVKESTYATALMIFNNHILKELGNIYIDKLTIFQCQNAVNKWFEIAPKAYKRYIRYASRMLNYAVDLELIDKNPMKKVVRPKYIEQPKEFDNFYSKEELKEYLECAKKVKFQYYVFFRLLAYSGMRKGEALALKWNRIDFLHSTIRIDRSVSRGLENRLYISTPKTRTSIRTIQMDKQTMSVLKEWRTRQQKEMLKIGYNFISTDNLVFATNQNKPHQPTKTTDWNSRICEFGKLRHITSHGFRHTHASLLFDSGASMKEVQKRLGHSSIKTTMDVYTHVTKQSEQETVTGFERYMEG</sequence>
<name>A0A0F4LRH2_9LACO</name>
<dbReference type="EMBL" id="JXLG01000009">
    <property type="protein sequence ID" value="KJY60186.1"/>
    <property type="molecule type" value="Genomic_DNA"/>
</dbReference>
<dbReference type="GO" id="GO:0015074">
    <property type="term" value="P:DNA integration"/>
    <property type="evidence" value="ECO:0007669"/>
    <property type="project" value="UniProtKB-KW"/>
</dbReference>
<keyword evidence="7" id="KW-1185">Reference proteome</keyword>
<dbReference type="Pfam" id="PF14659">
    <property type="entry name" value="Phage_int_SAM_3"/>
    <property type="match status" value="1"/>
</dbReference>
<evidence type="ECO:0000256" key="3">
    <source>
        <dbReference type="ARBA" id="ARBA00023125"/>
    </source>
</evidence>
<dbReference type="InterPro" id="IPR028259">
    <property type="entry name" value="AP2-like_int_N"/>
</dbReference>
<organism evidence="6 7">
    <name type="scientific">Lactobacillus apis</name>
    <dbReference type="NCBI Taxonomy" id="303541"/>
    <lineage>
        <taxon>Bacteria</taxon>
        <taxon>Bacillati</taxon>
        <taxon>Bacillota</taxon>
        <taxon>Bacilli</taxon>
        <taxon>Lactobacillales</taxon>
        <taxon>Lactobacillaceae</taxon>
        <taxon>Lactobacillus</taxon>
    </lineage>
</organism>